<protein>
    <recommendedName>
        <fullName evidence="2">VWFA domain-containing protein</fullName>
    </recommendedName>
</protein>
<dbReference type="PANTHER" id="PTHR34706:SF1">
    <property type="entry name" value="VWFA DOMAIN-CONTAINING PROTEIN"/>
    <property type="match status" value="1"/>
</dbReference>
<proteinExistence type="predicted"/>
<dbReference type="AlphaFoldDB" id="A0A4P7NR96"/>
<sequence length="367" mass="40278">MSFFGSIKGRFSKRGSEKSAAAEPSSSSQPAQPPPAYTPFDTPAAVTRNDTGVGLRAQDVTNDDDPYAFLAHFDTMFLIDDSGSMAGARWREVQTVLNQIVPVCAMHDEDGIDIEFLNSRTKLQNVKDPAAVDEVFRKVFPTAATPTGRRVGEMLHPYLCEFEAAVRGGKRPSKTGLKPINLIVITDGEPNDRAPNLLPDVLEDVAQRLDKVRAPAHQIGVQFFQVGRDRTAARALRDLDDNLGGKVKGGKLRDIVDTATFDVDDGETPVLTYEAVLKVVLGAVVRKVDQKHIPDQRHAFSSKLGVGDLITSAKGQFLLFFWYSSSVRFLHGALLCFSYADPEFTTISNIAQVIQFTMSIHRLILSL</sequence>
<dbReference type="SUPFAM" id="SSF53300">
    <property type="entry name" value="vWA-like"/>
    <property type="match status" value="1"/>
</dbReference>
<dbReference type="InterPro" id="IPR036465">
    <property type="entry name" value="vWFA_dom_sf"/>
</dbReference>
<dbReference type="PROSITE" id="PS50234">
    <property type="entry name" value="VWFA"/>
    <property type="match status" value="1"/>
</dbReference>
<feature type="compositionally biased region" description="Low complexity" evidence="1">
    <location>
        <begin position="19"/>
        <end position="30"/>
    </location>
</feature>
<dbReference type="InterPro" id="IPR002035">
    <property type="entry name" value="VWF_A"/>
</dbReference>
<evidence type="ECO:0000256" key="1">
    <source>
        <dbReference type="SAM" id="MobiDB-lite"/>
    </source>
</evidence>
<gene>
    <name evidence="3" type="ORF">PoMZ_06510</name>
</gene>
<dbReference type="Gene3D" id="3.40.50.410">
    <property type="entry name" value="von Willebrand factor, type A domain"/>
    <property type="match status" value="1"/>
</dbReference>
<dbReference type="EMBL" id="CP034209">
    <property type="protein sequence ID" value="QBZ64809.1"/>
    <property type="molecule type" value="Genomic_DNA"/>
</dbReference>
<feature type="domain" description="VWFA" evidence="2">
    <location>
        <begin position="74"/>
        <end position="280"/>
    </location>
</feature>
<dbReference type="Pfam" id="PF00092">
    <property type="entry name" value="VWA"/>
    <property type="match status" value="1"/>
</dbReference>
<name>A0A4P7NR96_PYROR</name>
<evidence type="ECO:0000313" key="4">
    <source>
        <dbReference type="Proteomes" id="UP000294847"/>
    </source>
</evidence>
<evidence type="ECO:0000313" key="3">
    <source>
        <dbReference type="EMBL" id="QBZ64809.1"/>
    </source>
</evidence>
<reference evidence="3 4" key="1">
    <citation type="journal article" date="2019" name="Mol. Biol. Evol.">
        <title>Blast fungal genomes show frequent chromosomal changes, gene gains and losses, and effector gene turnover.</title>
        <authorList>
            <person name="Gomez Luciano L.B."/>
            <person name="Jason Tsai I."/>
            <person name="Chuma I."/>
            <person name="Tosa Y."/>
            <person name="Chen Y.H."/>
            <person name="Li J.Y."/>
            <person name="Li M.Y."/>
            <person name="Jade Lu M.Y."/>
            <person name="Nakayashiki H."/>
            <person name="Li W.H."/>
        </authorList>
    </citation>
    <scope>NUCLEOTIDE SEQUENCE [LARGE SCALE GENOMIC DNA]</scope>
    <source>
        <strain evidence="3">MZ5-1-6</strain>
    </source>
</reference>
<evidence type="ECO:0000259" key="2">
    <source>
        <dbReference type="PROSITE" id="PS50234"/>
    </source>
</evidence>
<dbReference type="PANTHER" id="PTHR34706">
    <property type="entry name" value="SLR1338 PROTEIN"/>
    <property type="match status" value="1"/>
</dbReference>
<dbReference type="Proteomes" id="UP000294847">
    <property type="component" value="Chromosome 6"/>
</dbReference>
<accession>A0A4P7NR96</accession>
<organism evidence="3 4">
    <name type="scientific">Pyricularia oryzae</name>
    <name type="common">Rice blast fungus</name>
    <name type="synonym">Magnaporthe oryzae</name>
    <dbReference type="NCBI Taxonomy" id="318829"/>
    <lineage>
        <taxon>Eukaryota</taxon>
        <taxon>Fungi</taxon>
        <taxon>Dikarya</taxon>
        <taxon>Ascomycota</taxon>
        <taxon>Pezizomycotina</taxon>
        <taxon>Sordariomycetes</taxon>
        <taxon>Sordariomycetidae</taxon>
        <taxon>Magnaporthales</taxon>
        <taxon>Pyriculariaceae</taxon>
        <taxon>Pyricularia</taxon>
    </lineage>
</organism>
<feature type="region of interest" description="Disordered" evidence="1">
    <location>
        <begin position="1"/>
        <end position="47"/>
    </location>
</feature>